<name>A0AAN8K546_PATCE</name>
<dbReference type="InterPro" id="IPR036383">
    <property type="entry name" value="TSP1_rpt_sf"/>
</dbReference>
<dbReference type="AlphaFoldDB" id="A0AAN8K546"/>
<dbReference type="InterPro" id="IPR013111">
    <property type="entry name" value="EGF_extracell"/>
</dbReference>
<dbReference type="PROSITE" id="PS01186">
    <property type="entry name" value="EGF_2"/>
    <property type="match status" value="1"/>
</dbReference>
<accession>A0AAN8K546</accession>
<evidence type="ECO:0000256" key="6">
    <source>
        <dbReference type="ARBA" id="ARBA00023136"/>
    </source>
</evidence>
<dbReference type="SUPFAM" id="SSF82895">
    <property type="entry name" value="TSP-1 type 1 repeat"/>
    <property type="match status" value="16"/>
</dbReference>
<dbReference type="InterPro" id="IPR000742">
    <property type="entry name" value="EGF"/>
</dbReference>
<keyword evidence="2" id="KW-0812">Transmembrane</keyword>
<dbReference type="PANTHER" id="PTHR22906:SF21">
    <property type="entry name" value="SEMA DOMAIN-CONTAINING PROTEIN"/>
    <property type="match status" value="1"/>
</dbReference>
<dbReference type="InterPro" id="IPR001190">
    <property type="entry name" value="SRCR"/>
</dbReference>
<comment type="caution">
    <text evidence="9">Lacks conserved residue(s) required for the propagation of feature annotation.</text>
</comment>
<organism evidence="11 12">
    <name type="scientific">Patella caerulea</name>
    <name type="common">Rayed Mediterranean limpet</name>
    <dbReference type="NCBI Taxonomy" id="87958"/>
    <lineage>
        <taxon>Eukaryota</taxon>
        <taxon>Metazoa</taxon>
        <taxon>Spiralia</taxon>
        <taxon>Lophotrochozoa</taxon>
        <taxon>Mollusca</taxon>
        <taxon>Gastropoda</taxon>
        <taxon>Patellogastropoda</taxon>
        <taxon>Patelloidea</taxon>
        <taxon>Patellidae</taxon>
        <taxon>Patella</taxon>
    </lineage>
</organism>
<dbReference type="Proteomes" id="UP001347796">
    <property type="component" value="Unassembled WGS sequence"/>
</dbReference>
<dbReference type="PROSITE" id="PS50092">
    <property type="entry name" value="TSP1"/>
    <property type="match status" value="16"/>
</dbReference>
<dbReference type="InterPro" id="IPR036772">
    <property type="entry name" value="SRCR-like_dom_sf"/>
</dbReference>
<dbReference type="GO" id="GO:0016020">
    <property type="term" value="C:membrane"/>
    <property type="evidence" value="ECO:0007669"/>
    <property type="project" value="UniProtKB-SubCell"/>
</dbReference>
<evidence type="ECO:0000256" key="5">
    <source>
        <dbReference type="ARBA" id="ARBA00022989"/>
    </source>
</evidence>
<evidence type="ECO:0000256" key="8">
    <source>
        <dbReference type="ARBA" id="ARBA00023180"/>
    </source>
</evidence>
<dbReference type="Pfam" id="PF07974">
    <property type="entry name" value="EGF_2"/>
    <property type="match status" value="1"/>
</dbReference>
<evidence type="ECO:0000313" key="12">
    <source>
        <dbReference type="Proteomes" id="UP001347796"/>
    </source>
</evidence>
<feature type="domain" description="SRCR" evidence="10">
    <location>
        <begin position="159"/>
        <end position="263"/>
    </location>
</feature>
<evidence type="ECO:0000256" key="4">
    <source>
        <dbReference type="ARBA" id="ARBA00022737"/>
    </source>
</evidence>
<dbReference type="InterPro" id="IPR052065">
    <property type="entry name" value="Compl_asym_regulator"/>
</dbReference>
<keyword evidence="5" id="KW-1133">Transmembrane helix</keyword>
<dbReference type="Pfam" id="PF00090">
    <property type="entry name" value="TSP_1"/>
    <property type="match status" value="16"/>
</dbReference>
<comment type="caution">
    <text evidence="11">The sequence shown here is derived from an EMBL/GenBank/DDBJ whole genome shotgun (WGS) entry which is preliminary data.</text>
</comment>
<dbReference type="SMART" id="SM00209">
    <property type="entry name" value="TSP1"/>
    <property type="match status" value="16"/>
</dbReference>
<gene>
    <name evidence="11" type="ORF">SNE40_004643</name>
</gene>
<dbReference type="FunFam" id="3.10.250.10:FF:000016">
    <property type="entry name" value="Scavenger receptor cysteine-rich protein type 12"/>
    <property type="match status" value="1"/>
</dbReference>
<dbReference type="SUPFAM" id="SSF57196">
    <property type="entry name" value="EGF/Laminin"/>
    <property type="match status" value="1"/>
</dbReference>
<protein>
    <recommendedName>
        <fullName evidence="10">SRCR domain-containing protein</fullName>
    </recommendedName>
</protein>
<reference evidence="11 12" key="1">
    <citation type="submission" date="2024-01" db="EMBL/GenBank/DDBJ databases">
        <title>The genome of the rayed Mediterranean limpet Patella caerulea (Linnaeus, 1758).</title>
        <authorList>
            <person name="Anh-Thu Weber A."/>
            <person name="Halstead-Nussloch G."/>
        </authorList>
    </citation>
    <scope>NUCLEOTIDE SEQUENCE [LARGE SCALE GENOMIC DNA]</scope>
    <source>
        <strain evidence="11">AATW-2023a</strain>
        <tissue evidence="11">Whole specimen</tissue>
    </source>
</reference>
<dbReference type="EMBL" id="JAZGQO010000003">
    <property type="protein sequence ID" value="KAK6188477.1"/>
    <property type="molecule type" value="Genomic_DNA"/>
</dbReference>
<dbReference type="FunFam" id="2.20.100.10:FF:000007">
    <property type="entry name" value="Thrombospondin 1"/>
    <property type="match status" value="1"/>
</dbReference>
<dbReference type="Gene3D" id="3.10.250.10">
    <property type="entry name" value="SRCR-like domain"/>
    <property type="match status" value="1"/>
</dbReference>
<dbReference type="SUPFAM" id="SSF56487">
    <property type="entry name" value="SRCR-like"/>
    <property type="match status" value="1"/>
</dbReference>
<keyword evidence="12" id="KW-1185">Reference proteome</keyword>
<evidence type="ECO:0000256" key="9">
    <source>
        <dbReference type="PROSITE-ProRule" id="PRU00196"/>
    </source>
</evidence>
<dbReference type="FunFam" id="2.20.100.10:FF:000001">
    <property type="entry name" value="semaphorin-5A isoform X1"/>
    <property type="match status" value="5"/>
</dbReference>
<dbReference type="Gene3D" id="3.90.215.10">
    <property type="entry name" value="Gamma Fibrinogen, chain A, domain 1"/>
    <property type="match status" value="1"/>
</dbReference>
<dbReference type="PROSITE" id="PS00022">
    <property type="entry name" value="EGF_1"/>
    <property type="match status" value="1"/>
</dbReference>
<dbReference type="PROSITE" id="PS50287">
    <property type="entry name" value="SRCR_2"/>
    <property type="match status" value="1"/>
</dbReference>
<dbReference type="InterPro" id="IPR013087">
    <property type="entry name" value="Znf_C2H2_type"/>
</dbReference>
<dbReference type="PANTHER" id="PTHR22906">
    <property type="entry name" value="PROPERDIN"/>
    <property type="match status" value="1"/>
</dbReference>
<dbReference type="InterPro" id="IPR014716">
    <property type="entry name" value="Fibrinogen_a/b/g_C_1"/>
</dbReference>
<evidence type="ECO:0000256" key="2">
    <source>
        <dbReference type="ARBA" id="ARBA00022692"/>
    </source>
</evidence>
<dbReference type="SMART" id="SM00202">
    <property type="entry name" value="SR"/>
    <property type="match status" value="1"/>
</dbReference>
<dbReference type="PRINTS" id="PR00258">
    <property type="entry name" value="SPERACTRCPTR"/>
</dbReference>
<evidence type="ECO:0000256" key="3">
    <source>
        <dbReference type="ARBA" id="ARBA00022729"/>
    </source>
</evidence>
<proteinExistence type="predicted"/>
<dbReference type="InterPro" id="IPR000884">
    <property type="entry name" value="TSP1_rpt"/>
</dbReference>
<keyword evidence="6" id="KW-0472">Membrane</keyword>
<evidence type="ECO:0000259" key="10">
    <source>
        <dbReference type="PROSITE" id="PS50287"/>
    </source>
</evidence>
<feature type="disulfide bond" evidence="9">
    <location>
        <begin position="230"/>
        <end position="240"/>
    </location>
</feature>
<dbReference type="Gene3D" id="2.20.100.10">
    <property type="entry name" value="Thrombospondin type-1 (TSP1) repeat"/>
    <property type="match status" value="16"/>
</dbReference>
<keyword evidence="4" id="KW-0677">Repeat</keyword>
<sequence length="1239" mass="135116">MDACSNHGKCLETRTADEDLVAICICDAGWSGVDCETEDPVPTWGTWNSWEACSVTCGKGWKKRTRNCEDAVLKTSLRVDECFGALADTEYQGCTMTDCPRWEEWGDWGECSTQTSCGRGFKVRNRTCSNGGIAGIDRFCLGDSSQSAPCMEMNCKSALRIRGGSAHGEGRVEIYNDIKKEWGLICANQWDQSKADLICQQVGLPAAHLAITDGRFGNGDGLYGITDINCQGDERTLQMCQRNLWSLTSSTCTGDKAAGVQCQVNGVWSLWNEWGECSVTCEDGIRTRTRLCNHPPALHGGRDCQGDDLQTKPCTLAACPIDGVWNLWSDWSSCSVTCANGTQYRNRTCHGPFHGGSDCGTEDSQMQWCKDRECPIDGIWNPWAEWGECSHTCGGGTQQRSRTCEGPYYNGAECSGSATDTGSCNTFSCPVDGLWMSWQEWQQCNVTCGGGMQIRERVCDEPKFGGASCHGPAVEPRECNTNNCPIDGVWMTWGDWGDCTLSCGNGTQVRTRTCDGPFYGGKDCDPPADETQSCNTQPCPVDGVESEWGNWGTCSVSCGDGVNDRQRICIGPFHGGLDCQNPLQERGTCNERPCPVDGEWWPWADWESCDVSCGGGKQNRKRTCNTPRHGGLSCTGVAIDTRTCNEEECPIDGVWSEWGMWEECSVTCDFGLQNRYRNCTGPFFGGKECLGFNSDSQSCSRPPCPVDGYLNQWSAWSECDVTCGGGISWRNRTCIGPYHGGADCIGALNDTKECNMHNCSIDGVFEPWSPWEPCTLTCSGGTKYRERNCTGPYFGGAECPGSFNETIACNEQPCPIDGAWELWTQWSECTVTCGGGQQQRDRECNEAQHGGLNCIGARNESRVCNEFHCPVNGMYEQWSPWSVCTLTCGGGTQVRDRVCIAPQYGGADCQGPQDETQDCNSQHCPIDGVWLEWTSWSECSTTCGGGISQRTRNCQQPQYGGQDCLGNNTDTVSCNENPCPIPGDWFEWSEWSPCSVTCGGGTRTRSRVCDMESYGNLTAPCDGAADEVGDCHTFDCTPYARTCSEWGQRGLEASTMADVEPDADLEPVKVYCDMESEGGVGVTVLGHNNEERTRVVGYEGAGEYKMKITYNVSLDHAIAIVDASVNCKQFMKWECKAALIHNPNGDGVITTGWKNRTGGIADYFSGALPGTASCACGMDDTCADPGLLCNCDMNDAQWREDSGYLTFKPDLPVTEFRAGDTGGLNEDGFKTVGPLICWG</sequence>
<comment type="subcellular location">
    <subcellularLocation>
        <location evidence="1">Membrane</location>
        <topology evidence="1">Single-pass membrane protein</topology>
    </subcellularLocation>
</comment>
<keyword evidence="7 9" id="KW-1015">Disulfide bond</keyword>
<evidence type="ECO:0000256" key="1">
    <source>
        <dbReference type="ARBA" id="ARBA00004167"/>
    </source>
</evidence>
<evidence type="ECO:0000313" key="11">
    <source>
        <dbReference type="EMBL" id="KAK6188477.1"/>
    </source>
</evidence>
<dbReference type="PRINTS" id="PR01705">
    <property type="entry name" value="TSP1REPEAT"/>
</dbReference>
<dbReference type="FunFam" id="2.20.100.10:FF:000004">
    <property type="entry name" value="Adhesion G protein-coupled receptor B2"/>
    <property type="match status" value="5"/>
</dbReference>
<dbReference type="Pfam" id="PF00530">
    <property type="entry name" value="SRCR"/>
    <property type="match status" value="1"/>
</dbReference>
<dbReference type="PROSITE" id="PS00028">
    <property type="entry name" value="ZINC_FINGER_C2H2_1"/>
    <property type="match status" value="1"/>
</dbReference>
<keyword evidence="8" id="KW-0325">Glycoprotein</keyword>
<evidence type="ECO:0000256" key="7">
    <source>
        <dbReference type="ARBA" id="ARBA00023157"/>
    </source>
</evidence>
<keyword evidence="3" id="KW-0732">Signal</keyword>